<keyword evidence="5 8" id="KW-0119">Carbohydrate metabolism</keyword>
<proteinExistence type="inferred from homology"/>
<dbReference type="Gene3D" id="1.50.10.10">
    <property type="match status" value="1"/>
</dbReference>
<dbReference type="GO" id="GO:0008810">
    <property type="term" value="F:cellulase activity"/>
    <property type="evidence" value="ECO:0007669"/>
    <property type="project" value="UniProtKB-EC"/>
</dbReference>
<dbReference type="PROSITE" id="PS00592">
    <property type="entry name" value="GH9_2"/>
    <property type="match status" value="1"/>
</dbReference>
<evidence type="ECO:0000256" key="7">
    <source>
        <dbReference type="ARBA" id="ARBA00023326"/>
    </source>
</evidence>
<dbReference type="InterPro" id="IPR012341">
    <property type="entry name" value="6hp_glycosidase-like_sf"/>
</dbReference>
<reference evidence="12" key="2">
    <citation type="submission" date="2019-10" db="EMBL/GenBank/DDBJ databases">
        <title>A de novo genome assembly of a pear dwarfing rootstock.</title>
        <authorList>
            <person name="Wang F."/>
            <person name="Wang J."/>
            <person name="Li S."/>
            <person name="Zhang Y."/>
            <person name="Fang M."/>
            <person name="Ma L."/>
            <person name="Zhao Y."/>
            <person name="Jiang S."/>
        </authorList>
    </citation>
    <scope>NUCLEOTIDE SEQUENCE [LARGE SCALE GENOMIC DNA]</scope>
</reference>
<evidence type="ECO:0000256" key="2">
    <source>
        <dbReference type="ARBA" id="ARBA00007072"/>
    </source>
</evidence>
<dbReference type="AlphaFoldDB" id="A0A5N5H8M9"/>
<evidence type="ECO:0000313" key="11">
    <source>
        <dbReference type="EMBL" id="KAB2623988.1"/>
    </source>
</evidence>
<dbReference type="SUPFAM" id="SSF48208">
    <property type="entry name" value="Six-hairpin glycosidases"/>
    <property type="match status" value="1"/>
</dbReference>
<evidence type="ECO:0000256" key="1">
    <source>
        <dbReference type="ARBA" id="ARBA00000966"/>
    </source>
</evidence>
<dbReference type="PANTHER" id="PTHR22298">
    <property type="entry name" value="ENDO-1,4-BETA-GLUCANASE"/>
    <property type="match status" value="1"/>
</dbReference>
<protein>
    <recommendedName>
        <fullName evidence="9">Endoglucanase</fullName>
        <ecNumber evidence="9">3.2.1.4</ecNumber>
    </recommendedName>
</protein>
<comment type="caution">
    <text evidence="11">The sequence shown here is derived from an EMBL/GenBank/DDBJ whole genome shotgun (WGS) entry which is preliminary data.</text>
</comment>
<evidence type="ECO:0000256" key="9">
    <source>
        <dbReference type="RuleBase" id="RU361166"/>
    </source>
</evidence>
<dbReference type="EMBL" id="SMOL01000160">
    <property type="protein sequence ID" value="KAB2623988.1"/>
    <property type="molecule type" value="Genomic_DNA"/>
</dbReference>
<dbReference type="FunFam" id="1.50.10.10:FF:000020">
    <property type="entry name" value="Endoglucanase"/>
    <property type="match status" value="1"/>
</dbReference>
<evidence type="ECO:0000256" key="4">
    <source>
        <dbReference type="ARBA" id="ARBA00023001"/>
    </source>
</evidence>
<keyword evidence="7 8" id="KW-0624">Polysaccharide degradation</keyword>
<accession>A0A5N5H8M9</accession>
<feature type="signal peptide" evidence="9">
    <location>
        <begin position="1"/>
        <end position="24"/>
    </location>
</feature>
<dbReference type="InterPro" id="IPR008928">
    <property type="entry name" value="6-hairpin_glycosidase_sf"/>
</dbReference>
<evidence type="ECO:0000256" key="5">
    <source>
        <dbReference type="ARBA" id="ARBA00023277"/>
    </source>
</evidence>
<comment type="similarity">
    <text evidence="2 8 9">Belongs to the glycosyl hydrolase 9 (cellulase E) family.</text>
</comment>
<evidence type="ECO:0000259" key="10">
    <source>
        <dbReference type="Pfam" id="PF00759"/>
    </source>
</evidence>
<dbReference type="OrthoDB" id="10257085at2759"/>
<dbReference type="GO" id="GO:0030245">
    <property type="term" value="P:cellulose catabolic process"/>
    <property type="evidence" value="ECO:0007669"/>
    <property type="project" value="UniProtKB-KW"/>
</dbReference>
<dbReference type="EC" id="3.2.1.4" evidence="9"/>
<keyword evidence="3 8" id="KW-0378">Hydrolase</keyword>
<evidence type="ECO:0000256" key="8">
    <source>
        <dbReference type="PROSITE-ProRule" id="PRU10059"/>
    </source>
</evidence>
<dbReference type="InterPro" id="IPR001701">
    <property type="entry name" value="Glyco_hydro_9"/>
</dbReference>
<reference evidence="11 12" key="3">
    <citation type="submission" date="2019-11" db="EMBL/GenBank/DDBJ databases">
        <title>A de novo genome assembly of a pear dwarfing rootstock.</title>
        <authorList>
            <person name="Wang F."/>
            <person name="Wang J."/>
            <person name="Li S."/>
            <person name="Zhang Y."/>
            <person name="Fang M."/>
            <person name="Ma L."/>
            <person name="Zhao Y."/>
            <person name="Jiang S."/>
        </authorList>
    </citation>
    <scope>NUCLEOTIDE SEQUENCE [LARGE SCALE GENOMIC DNA]</scope>
    <source>
        <strain evidence="11">S2</strain>
        <tissue evidence="11">Leaf</tissue>
    </source>
</reference>
<evidence type="ECO:0000256" key="6">
    <source>
        <dbReference type="ARBA" id="ARBA00023295"/>
    </source>
</evidence>
<comment type="catalytic activity">
    <reaction evidence="1 9">
        <text>Endohydrolysis of (1-&gt;4)-beta-D-glucosidic linkages in cellulose, lichenin and cereal beta-D-glucans.</text>
        <dbReference type="EC" id="3.2.1.4"/>
    </reaction>
</comment>
<name>A0A5N5H8M9_9ROSA</name>
<feature type="active site" evidence="8">
    <location>
        <position position="410"/>
    </location>
</feature>
<feature type="chain" id="PRO_5024476851" description="Endoglucanase" evidence="9">
    <location>
        <begin position="25"/>
        <end position="508"/>
    </location>
</feature>
<dbReference type="Pfam" id="PF00759">
    <property type="entry name" value="Glyco_hydro_9"/>
    <property type="match status" value="1"/>
</dbReference>
<dbReference type="InterPro" id="IPR018221">
    <property type="entry name" value="Glyco_hydro_9_His_AS"/>
</dbReference>
<keyword evidence="4 9" id="KW-0136">Cellulose degradation</keyword>
<dbReference type="Proteomes" id="UP000327157">
    <property type="component" value="Chromosome 16"/>
</dbReference>
<reference evidence="11 12" key="1">
    <citation type="submission" date="2019-09" db="EMBL/GenBank/DDBJ databases">
        <authorList>
            <person name="Ou C."/>
        </authorList>
    </citation>
    <scope>NUCLEOTIDE SEQUENCE [LARGE SCALE GENOMIC DNA]</scope>
    <source>
        <strain evidence="11">S2</strain>
        <tissue evidence="11">Leaf</tissue>
    </source>
</reference>
<keyword evidence="12" id="KW-1185">Reference proteome</keyword>
<sequence length="508" mass="56045">MDRTGRVFGLVGCLLLVMLHGIACQVDYHAALTKSLLYFEGQRSGKLPDNNKLQRVQWRGDSALKDGADAGIDLVGGYYDAGDNLKLGFPMAFTITMLSWSQIEMGNQLKAKQELTNVLHAIKWGTDYLIKAHPKPEVLYAQIGEPDSDHGCWQRPEDMATPRTAFKIDDQHPGSDLAAETAAAFAAASIAFKNSDYQYSSKLLTHAKQLFDFACNHPGLYQGSIPSAGKVYPSSGYHDELLWAAAWLHRATNEKRYLDHVEQAEDVGGTRSEFSWDDKYVGAQILIARLVLEGKVENGGKWAACKSHAEEFICSCIQKGNTKVPQTPGGLLWFSSWDNIQYVATATFATIVYSNYLATKYGSLNCAAGNANPSDLIAFVKSQVDYILGSNPNNMSYMVGYGGNYPQRIHHRGASIISIKKDSTPVTCKGGYADWFNREAANPNVLDGAVVSPNENDGFSDERSNFQHGEPTTYNNGPLVGYNKNNFFSKHSNTKPVFHHLALRLSWI</sequence>
<evidence type="ECO:0000256" key="3">
    <source>
        <dbReference type="ARBA" id="ARBA00022801"/>
    </source>
</evidence>
<evidence type="ECO:0000313" key="12">
    <source>
        <dbReference type="Proteomes" id="UP000327157"/>
    </source>
</evidence>
<feature type="domain" description="Glycoside hydrolase family 9" evidence="10">
    <location>
        <begin position="28"/>
        <end position="481"/>
    </location>
</feature>
<gene>
    <name evidence="11" type="ORF">D8674_015648</name>
</gene>
<keyword evidence="9" id="KW-0732">Signal</keyword>
<keyword evidence="6 8" id="KW-0326">Glycosidase</keyword>
<organism evidence="11 12">
    <name type="scientific">Pyrus ussuriensis x Pyrus communis</name>
    <dbReference type="NCBI Taxonomy" id="2448454"/>
    <lineage>
        <taxon>Eukaryota</taxon>
        <taxon>Viridiplantae</taxon>
        <taxon>Streptophyta</taxon>
        <taxon>Embryophyta</taxon>
        <taxon>Tracheophyta</taxon>
        <taxon>Spermatophyta</taxon>
        <taxon>Magnoliopsida</taxon>
        <taxon>eudicotyledons</taxon>
        <taxon>Gunneridae</taxon>
        <taxon>Pentapetalae</taxon>
        <taxon>rosids</taxon>
        <taxon>fabids</taxon>
        <taxon>Rosales</taxon>
        <taxon>Rosaceae</taxon>
        <taxon>Amygdaloideae</taxon>
        <taxon>Maleae</taxon>
        <taxon>Pyrus</taxon>
    </lineage>
</organism>